<feature type="binding site" evidence="10">
    <location>
        <begin position="14"/>
        <end position="21"/>
    </location>
    <ligand>
        <name>ATP</name>
        <dbReference type="ChEBI" id="CHEBI:30616"/>
    </ligand>
</feature>
<keyword evidence="8 10" id="KW-0460">Magnesium</keyword>
<dbReference type="RefSeq" id="WP_091964214.1">
    <property type="nucleotide sequence ID" value="NZ_FOLH01000005.1"/>
</dbReference>
<comment type="similarity">
    <text evidence="3 10 13">Belongs to the IPP transferase family.</text>
</comment>
<evidence type="ECO:0000256" key="7">
    <source>
        <dbReference type="ARBA" id="ARBA00022840"/>
    </source>
</evidence>
<feature type="binding site" evidence="10">
    <location>
        <begin position="16"/>
        <end position="21"/>
    </location>
    <ligand>
        <name>substrate</name>
    </ligand>
</feature>
<feature type="region of interest" description="Interaction with substrate tRNA" evidence="10">
    <location>
        <begin position="163"/>
        <end position="167"/>
    </location>
</feature>
<evidence type="ECO:0000256" key="2">
    <source>
        <dbReference type="ARBA" id="ARBA00003213"/>
    </source>
</evidence>
<sequence>MSLDTRPPAIFLLGPTASGKTDLAVELVEHLPCEIISVDSALVYRGMDIGTAKPDAATLAQAPHRLIDIRDPAETYSAGDFRRDALAAMQEITAAGRIPLLVGGTSLYFQRLLAGDSNLPAADTEVRKRLEGELQQQGCPALHQRLAQIDPESARRIAPTDPQRTLRALELWEVTGKTRTQLWQEQQAEPFPWRLMQLGLMPAERSVLHQRIELRFKKMLSEGLIEEVASLKARKDLHSGLPALRSVGYRQVWQHLDGELSWQEMFEKGVIATRQLAKRQLTWMRSWQDLHPLVAEDPNLRSSALEQVREFSLAAG</sequence>
<comment type="function">
    <text evidence="2 10 12">Catalyzes the transfer of a dimethylallyl group onto the adenine at position 37 in tRNAs that read codons beginning with uridine, leading to the formation of N6-(dimethylallyl)adenosine (i(6)A).</text>
</comment>
<dbReference type="Proteomes" id="UP000199058">
    <property type="component" value="Unassembled WGS sequence"/>
</dbReference>
<dbReference type="STRING" id="1122252.SAMN05660443_2485"/>
<dbReference type="HAMAP" id="MF_00185">
    <property type="entry name" value="IPP_trans"/>
    <property type="match status" value="1"/>
</dbReference>
<evidence type="ECO:0000313" key="15">
    <source>
        <dbReference type="Proteomes" id="UP000199058"/>
    </source>
</evidence>
<gene>
    <name evidence="10" type="primary">miaA</name>
    <name evidence="14" type="ORF">SAMN05660443_2485</name>
</gene>
<evidence type="ECO:0000256" key="8">
    <source>
        <dbReference type="ARBA" id="ARBA00022842"/>
    </source>
</evidence>
<keyword evidence="4 10" id="KW-0808">Transferase</keyword>
<evidence type="ECO:0000256" key="1">
    <source>
        <dbReference type="ARBA" id="ARBA00001946"/>
    </source>
</evidence>
<evidence type="ECO:0000256" key="5">
    <source>
        <dbReference type="ARBA" id="ARBA00022694"/>
    </source>
</evidence>
<comment type="catalytic activity">
    <reaction evidence="9 10 11">
        <text>adenosine(37) in tRNA + dimethylallyl diphosphate = N(6)-dimethylallyladenosine(37) in tRNA + diphosphate</text>
        <dbReference type="Rhea" id="RHEA:26482"/>
        <dbReference type="Rhea" id="RHEA-COMP:10162"/>
        <dbReference type="Rhea" id="RHEA-COMP:10375"/>
        <dbReference type="ChEBI" id="CHEBI:33019"/>
        <dbReference type="ChEBI" id="CHEBI:57623"/>
        <dbReference type="ChEBI" id="CHEBI:74411"/>
        <dbReference type="ChEBI" id="CHEBI:74415"/>
        <dbReference type="EC" id="2.5.1.75"/>
    </reaction>
</comment>
<evidence type="ECO:0000256" key="11">
    <source>
        <dbReference type="RuleBase" id="RU003783"/>
    </source>
</evidence>
<dbReference type="FunFam" id="1.10.20.140:FF:000001">
    <property type="entry name" value="tRNA dimethylallyltransferase"/>
    <property type="match status" value="1"/>
</dbReference>
<comment type="cofactor">
    <cofactor evidence="1 10">
        <name>Mg(2+)</name>
        <dbReference type="ChEBI" id="CHEBI:18420"/>
    </cofactor>
</comment>
<dbReference type="AlphaFoldDB" id="A0A1I1ITB4"/>
<dbReference type="GO" id="GO:0052381">
    <property type="term" value="F:tRNA dimethylallyltransferase activity"/>
    <property type="evidence" value="ECO:0007669"/>
    <property type="project" value="UniProtKB-UniRule"/>
</dbReference>
<evidence type="ECO:0000256" key="4">
    <source>
        <dbReference type="ARBA" id="ARBA00022679"/>
    </source>
</evidence>
<dbReference type="EMBL" id="FOLH01000005">
    <property type="protein sequence ID" value="SFC39151.1"/>
    <property type="molecule type" value="Genomic_DNA"/>
</dbReference>
<dbReference type="SUPFAM" id="SSF52540">
    <property type="entry name" value="P-loop containing nucleoside triphosphate hydrolases"/>
    <property type="match status" value="1"/>
</dbReference>
<dbReference type="EC" id="2.5.1.75" evidence="10"/>
<evidence type="ECO:0000256" key="10">
    <source>
        <dbReference type="HAMAP-Rule" id="MF_00185"/>
    </source>
</evidence>
<dbReference type="GO" id="GO:0006400">
    <property type="term" value="P:tRNA modification"/>
    <property type="evidence" value="ECO:0007669"/>
    <property type="project" value="TreeGrafter"/>
</dbReference>
<keyword evidence="6 10" id="KW-0547">Nucleotide-binding</keyword>
<evidence type="ECO:0000313" key="14">
    <source>
        <dbReference type="EMBL" id="SFC39151.1"/>
    </source>
</evidence>
<dbReference type="Pfam" id="PF01715">
    <property type="entry name" value="IPPT"/>
    <property type="match status" value="1"/>
</dbReference>
<organism evidence="14 15">
    <name type="scientific">Marinospirillum celere</name>
    <dbReference type="NCBI Taxonomy" id="1122252"/>
    <lineage>
        <taxon>Bacteria</taxon>
        <taxon>Pseudomonadati</taxon>
        <taxon>Pseudomonadota</taxon>
        <taxon>Gammaproteobacteria</taxon>
        <taxon>Oceanospirillales</taxon>
        <taxon>Oceanospirillaceae</taxon>
        <taxon>Marinospirillum</taxon>
    </lineage>
</organism>
<evidence type="ECO:0000256" key="6">
    <source>
        <dbReference type="ARBA" id="ARBA00022741"/>
    </source>
</evidence>
<proteinExistence type="inferred from homology"/>
<keyword evidence="5 10" id="KW-0819">tRNA processing</keyword>
<dbReference type="InterPro" id="IPR027417">
    <property type="entry name" value="P-loop_NTPase"/>
</dbReference>
<dbReference type="InterPro" id="IPR039657">
    <property type="entry name" value="Dimethylallyltransferase"/>
</dbReference>
<dbReference type="GO" id="GO:0005524">
    <property type="term" value="F:ATP binding"/>
    <property type="evidence" value="ECO:0007669"/>
    <property type="project" value="UniProtKB-UniRule"/>
</dbReference>
<keyword evidence="15" id="KW-1185">Reference proteome</keyword>
<reference evidence="14 15" key="1">
    <citation type="submission" date="2016-10" db="EMBL/GenBank/DDBJ databases">
        <authorList>
            <person name="de Groot N.N."/>
        </authorList>
    </citation>
    <scope>NUCLEOTIDE SEQUENCE [LARGE SCALE GENOMIC DNA]</scope>
    <source>
        <strain evidence="14 15">DSM 18438</strain>
    </source>
</reference>
<feature type="site" description="Interaction with substrate tRNA" evidence="10">
    <location>
        <position position="105"/>
    </location>
</feature>
<accession>A0A1I1ITB4</accession>
<feature type="site" description="Interaction with substrate tRNA" evidence="10">
    <location>
        <position position="127"/>
    </location>
</feature>
<dbReference type="Gene3D" id="3.40.50.300">
    <property type="entry name" value="P-loop containing nucleotide triphosphate hydrolases"/>
    <property type="match status" value="1"/>
</dbReference>
<dbReference type="NCBIfam" id="TIGR00174">
    <property type="entry name" value="miaA"/>
    <property type="match status" value="1"/>
</dbReference>
<evidence type="ECO:0000256" key="9">
    <source>
        <dbReference type="ARBA" id="ARBA00049563"/>
    </source>
</evidence>
<comment type="subunit">
    <text evidence="10">Monomer.</text>
</comment>
<evidence type="ECO:0000256" key="13">
    <source>
        <dbReference type="RuleBase" id="RU003785"/>
    </source>
</evidence>
<evidence type="ECO:0000256" key="12">
    <source>
        <dbReference type="RuleBase" id="RU003784"/>
    </source>
</evidence>
<dbReference type="Gene3D" id="1.10.20.140">
    <property type="match status" value="1"/>
</dbReference>
<feature type="region of interest" description="Interaction with substrate tRNA" evidence="10">
    <location>
        <begin position="39"/>
        <end position="42"/>
    </location>
</feature>
<keyword evidence="7 10" id="KW-0067">ATP-binding</keyword>
<dbReference type="InterPro" id="IPR018022">
    <property type="entry name" value="IPT"/>
</dbReference>
<dbReference type="PANTHER" id="PTHR11088:SF60">
    <property type="entry name" value="TRNA DIMETHYLALLYLTRANSFERASE"/>
    <property type="match status" value="1"/>
</dbReference>
<protein>
    <recommendedName>
        <fullName evidence="10">tRNA dimethylallyltransferase</fullName>
        <ecNumber evidence="10">2.5.1.75</ecNumber>
    </recommendedName>
    <alternativeName>
        <fullName evidence="10">Dimethylallyl diphosphate:tRNA dimethylallyltransferase</fullName>
        <shortName evidence="10">DMAPP:tRNA dimethylallyltransferase</shortName>
        <shortName evidence="10">DMATase</shortName>
    </alternativeName>
    <alternativeName>
        <fullName evidence="10">Isopentenyl-diphosphate:tRNA isopentenyltransferase</fullName>
        <shortName evidence="10">IPP transferase</shortName>
        <shortName evidence="10">IPPT</shortName>
        <shortName evidence="10">IPTase</shortName>
    </alternativeName>
</protein>
<dbReference type="PANTHER" id="PTHR11088">
    <property type="entry name" value="TRNA DIMETHYLALLYLTRANSFERASE"/>
    <property type="match status" value="1"/>
</dbReference>
<dbReference type="OrthoDB" id="9776390at2"/>
<evidence type="ECO:0000256" key="3">
    <source>
        <dbReference type="ARBA" id="ARBA00005842"/>
    </source>
</evidence>
<name>A0A1I1ITB4_9GAMM</name>
<comment type="caution">
    <text evidence="10">Lacks conserved residue(s) required for the propagation of feature annotation.</text>
</comment>